<dbReference type="GO" id="GO:0016491">
    <property type="term" value="F:oxidoreductase activity"/>
    <property type="evidence" value="ECO:0007669"/>
    <property type="project" value="UniProtKB-KW"/>
</dbReference>
<dbReference type="PRINTS" id="PR00081">
    <property type="entry name" value="GDHRDH"/>
</dbReference>
<dbReference type="EMBL" id="JADKCH010000001">
    <property type="protein sequence ID" value="MBK8571463.1"/>
    <property type="molecule type" value="Genomic_DNA"/>
</dbReference>
<dbReference type="PROSITE" id="PS00061">
    <property type="entry name" value="ADH_SHORT"/>
    <property type="match status" value="1"/>
</dbReference>
<accession>A0A936F091</accession>
<dbReference type="PANTHER" id="PTHR43639:SF1">
    <property type="entry name" value="SHORT-CHAIN DEHYDROGENASE_REDUCTASE FAMILY PROTEIN"/>
    <property type="match status" value="1"/>
</dbReference>
<dbReference type="InterPro" id="IPR036291">
    <property type="entry name" value="NAD(P)-bd_dom_sf"/>
</dbReference>
<dbReference type="Proteomes" id="UP000709959">
    <property type="component" value="Unassembled WGS sequence"/>
</dbReference>
<comment type="caution">
    <text evidence="3">The sequence shown here is derived from an EMBL/GenBank/DDBJ whole genome shotgun (WGS) entry which is preliminary data.</text>
</comment>
<proteinExistence type="inferred from homology"/>
<gene>
    <name evidence="3" type="ORF">IPN91_02245</name>
</gene>
<sequence>MKPLWKNALMERDSGKDRPCWVLVGGRRRLGRALAEDLARDHDLVLTSSRPWAGETWVDGLSKTGRVRTLQWDAESPDLVSRMMADLDTLETQGWVISGAIILAGSFPESPFGTWSQKDLEATWRLNLSFPFLCAQALAPRLPEGSCLQVVLDTSIHRPWLQRLPYSAAKAGLASLVPGLAQLLAPEVRVVGHALGVLLPQEGSDAAWLGSRTLLNRIGDPADLCRAVRFAGDSPFLTGEILTQDGGRRWVDR</sequence>
<dbReference type="SUPFAM" id="SSF51735">
    <property type="entry name" value="NAD(P)-binding Rossmann-fold domains"/>
    <property type="match status" value="1"/>
</dbReference>
<protein>
    <submittedName>
        <fullName evidence="3">SDR family oxidoreductase</fullName>
    </submittedName>
</protein>
<evidence type="ECO:0000313" key="4">
    <source>
        <dbReference type="Proteomes" id="UP000709959"/>
    </source>
</evidence>
<dbReference type="PANTHER" id="PTHR43639">
    <property type="entry name" value="OXIDOREDUCTASE, SHORT-CHAIN DEHYDROGENASE/REDUCTASE FAMILY (AFU_ORTHOLOGUE AFUA_5G02870)"/>
    <property type="match status" value="1"/>
</dbReference>
<name>A0A936F091_9BACT</name>
<evidence type="ECO:0000256" key="1">
    <source>
        <dbReference type="ARBA" id="ARBA00006484"/>
    </source>
</evidence>
<reference evidence="3 4" key="1">
    <citation type="submission" date="2020-10" db="EMBL/GenBank/DDBJ databases">
        <title>Connecting structure to function with the recovery of over 1000 high-quality activated sludge metagenome-assembled genomes encoding full-length rRNA genes using long-read sequencing.</title>
        <authorList>
            <person name="Singleton C.M."/>
            <person name="Petriglieri F."/>
            <person name="Kristensen J.M."/>
            <person name="Kirkegaard R.H."/>
            <person name="Michaelsen T.Y."/>
            <person name="Andersen M.H."/>
            <person name="Karst S.M."/>
            <person name="Dueholm M.S."/>
            <person name="Nielsen P.H."/>
            <person name="Albertsen M."/>
        </authorList>
    </citation>
    <scope>NUCLEOTIDE SEQUENCE [LARGE SCALE GENOMIC DNA]</scope>
    <source>
        <strain evidence="3">OdNE_18-Q3-R46-58_MAXAC.008</strain>
    </source>
</reference>
<dbReference type="Gene3D" id="3.40.50.720">
    <property type="entry name" value="NAD(P)-binding Rossmann-like Domain"/>
    <property type="match status" value="1"/>
</dbReference>
<dbReference type="Pfam" id="PF00106">
    <property type="entry name" value="adh_short"/>
    <property type="match status" value="1"/>
</dbReference>
<evidence type="ECO:0000256" key="2">
    <source>
        <dbReference type="ARBA" id="ARBA00023002"/>
    </source>
</evidence>
<dbReference type="InterPro" id="IPR020904">
    <property type="entry name" value="Sc_DH/Rdtase_CS"/>
</dbReference>
<organism evidence="3 4">
    <name type="scientific">Candidatus Geothrix odensensis</name>
    <dbReference type="NCBI Taxonomy" id="2954440"/>
    <lineage>
        <taxon>Bacteria</taxon>
        <taxon>Pseudomonadati</taxon>
        <taxon>Acidobacteriota</taxon>
        <taxon>Holophagae</taxon>
        <taxon>Holophagales</taxon>
        <taxon>Holophagaceae</taxon>
        <taxon>Geothrix</taxon>
    </lineage>
</organism>
<evidence type="ECO:0000313" key="3">
    <source>
        <dbReference type="EMBL" id="MBK8571463.1"/>
    </source>
</evidence>
<comment type="similarity">
    <text evidence="1">Belongs to the short-chain dehydrogenases/reductases (SDR) family.</text>
</comment>
<dbReference type="AlphaFoldDB" id="A0A936F091"/>
<keyword evidence="2" id="KW-0560">Oxidoreductase</keyword>
<dbReference type="InterPro" id="IPR002347">
    <property type="entry name" value="SDR_fam"/>
</dbReference>